<dbReference type="AlphaFoldDB" id="A0A834YMN1"/>
<name>A0A834YMN1_TETSI</name>
<dbReference type="PROSITE" id="PS51683">
    <property type="entry name" value="SAM_OMT_II"/>
    <property type="match status" value="1"/>
</dbReference>
<dbReference type="GO" id="GO:0046983">
    <property type="term" value="F:protein dimerization activity"/>
    <property type="evidence" value="ECO:0007669"/>
    <property type="project" value="InterPro"/>
</dbReference>
<feature type="domain" description="O-methyltransferase dimerisation" evidence="5">
    <location>
        <begin position="260"/>
        <end position="343"/>
    </location>
</feature>
<comment type="caution">
    <text evidence="6">The sequence shown here is derived from an EMBL/GenBank/DDBJ whole genome shotgun (WGS) entry which is preliminary data.</text>
</comment>
<dbReference type="EMBL" id="JABCRI010000020">
    <property type="protein sequence ID" value="KAF8388461.1"/>
    <property type="molecule type" value="Genomic_DNA"/>
</dbReference>
<evidence type="ECO:0000259" key="5">
    <source>
        <dbReference type="Pfam" id="PF08100"/>
    </source>
</evidence>
<dbReference type="InterPro" id="IPR012967">
    <property type="entry name" value="COMT_dimerisation"/>
</dbReference>
<feature type="domain" description="O-methyltransferase dimerisation" evidence="5">
    <location>
        <begin position="25"/>
        <end position="77"/>
    </location>
</feature>
<keyword evidence="2" id="KW-0808">Transferase</keyword>
<dbReference type="Gene3D" id="3.40.50.150">
    <property type="entry name" value="Vaccinia Virus protein VP39"/>
    <property type="match status" value="3"/>
</dbReference>
<dbReference type="GO" id="GO:0008171">
    <property type="term" value="F:O-methyltransferase activity"/>
    <property type="evidence" value="ECO:0007669"/>
    <property type="project" value="InterPro"/>
</dbReference>
<evidence type="ECO:0000313" key="6">
    <source>
        <dbReference type="EMBL" id="KAF8388461.1"/>
    </source>
</evidence>
<dbReference type="Pfam" id="PF00891">
    <property type="entry name" value="Methyltransf_2"/>
    <property type="match status" value="4"/>
</dbReference>
<protein>
    <submittedName>
        <fullName evidence="6">Uncharacterized protein</fullName>
    </submittedName>
</protein>
<keyword evidence="1" id="KW-0489">Methyltransferase</keyword>
<gene>
    <name evidence="6" type="ORF">HHK36_027133</name>
</gene>
<keyword evidence="3" id="KW-0949">S-adenosyl-L-methionine</keyword>
<dbReference type="InterPro" id="IPR016461">
    <property type="entry name" value="COMT-like"/>
</dbReference>
<keyword evidence="7" id="KW-1185">Reference proteome</keyword>
<dbReference type="InterPro" id="IPR036388">
    <property type="entry name" value="WH-like_DNA-bd_sf"/>
</dbReference>
<dbReference type="OrthoDB" id="757282at2759"/>
<feature type="domain" description="O-methyltransferase C-terminal" evidence="4">
    <location>
        <begin position="524"/>
        <end position="606"/>
    </location>
</feature>
<dbReference type="InterPro" id="IPR029063">
    <property type="entry name" value="SAM-dependent_MTases_sf"/>
</dbReference>
<dbReference type="SUPFAM" id="SSF53335">
    <property type="entry name" value="S-adenosyl-L-methionine-dependent methyltransferases"/>
    <property type="match status" value="2"/>
</dbReference>
<dbReference type="GO" id="GO:0032259">
    <property type="term" value="P:methylation"/>
    <property type="evidence" value="ECO:0007669"/>
    <property type="project" value="UniProtKB-KW"/>
</dbReference>
<evidence type="ECO:0000256" key="2">
    <source>
        <dbReference type="ARBA" id="ARBA00022679"/>
    </source>
</evidence>
<proteinExistence type="predicted"/>
<dbReference type="Pfam" id="PF08100">
    <property type="entry name" value="Dimerisation"/>
    <property type="match status" value="2"/>
</dbReference>
<accession>A0A834YMN1</accession>
<evidence type="ECO:0000256" key="1">
    <source>
        <dbReference type="ARBA" id="ARBA00022603"/>
    </source>
</evidence>
<dbReference type="PANTHER" id="PTHR11746">
    <property type="entry name" value="O-METHYLTRANSFERASE"/>
    <property type="match status" value="1"/>
</dbReference>
<evidence type="ECO:0000259" key="4">
    <source>
        <dbReference type="Pfam" id="PF00891"/>
    </source>
</evidence>
<dbReference type="Proteomes" id="UP000655225">
    <property type="component" value="Unassembled WGS sequence"/>
</dbReference>
<dbReference type="Gene3D" id="1.10.10.10">
    <property type="entry name" value="Winged helix-like DNA-binding domain superfamily/Winged helix DNA-binding domain"/>
    <property type="match status" value="2"/>
</dbReference>
<reference evidence="6 7" key="1">
    <citation type="submission" date="2020-04" db="EMBL/GenBank/DDBJ databases">
        <title>Plant Genome Project.</title>
        <authorList>
            <person name="Zhang R.-G."/>
        </authorList>
    </citation>
    <scope>NUCLEOTIDE SEQUENCE [LARGE SCALE GENOMIC DNA]</scope>
    <source>
        <strain evidence="6">YNK0</strain>
        <tissue evidence="6">Leaf</tissue>
    </source>
</reference>
<sequence>MALVKVENVDELLKAQAHVLNQSVNFINSMSLKCAVQLGIPDIIHHHGRLITLSELVTALAIPSNKSDNLRRLMRLLRLEPTAKAFKIAHGTTLWDFANQHTKFNDNFNEAMASDTRLLMSVVKEYGEVFQGLKSLVDVGGGTGTTIRMISEAFLQGDEDCVKILKRCKEAIPSKENGGKVIIMDIVVKEDDEGEHELNEIQLCVDVIMMVKFRSKERNEREWQKIFDDVVRARSSLMALVEVENVDELLKAQTHVLNQILNFVNSMSLKCAVQLGIPDIIHHHGQPISLSELVAALSIPSNKSDSLRRLMRLLVHSGFISIDKDAVEEESYLLTPSSRLLVKENPVSMLSFLLLRLDPIVVTPFHFLSDWFRQDKPTAFKIAHGTTFWDFANQNSRFNGIFNEAMASDTRLLMSVVIKEYGEVFQGLRSLVDVGGGTGTTIRMISEAFPQVKCTILELPHVVAAMPEITTVESVGGDMFESIPQANAVLLKMRLSNLAFSSSFKFESYVAFNGSLDFSKKLSQWILHNWSDEDSVKILSRCKEAIPSKENGGKVIILDIVVKDEDKGEPELKETQLCFDMVMMVNFGSKERNEHEWQKIFVDAGFTEYKIKPVLGIRSIIEVYP</sequence>
<evidence type="ECO:0000256" key="3">
    <source>
        <dbReference type="ARBA" id="ARBA00022691"/>
    </source>
</evidence>
<dbReference type="FunFam" id="1.10.10.10:FF:000213">
    <property type="entry name" value="Coniferyl alcohol 9-O-methyltransferase"/>
    <property type="match status" value="1"/>
</dbReference>
<dbReference type="InterPro" id="IPR001077">
    <property type="entry name" value="COMT_C"/>
</dbReference>
<dbReference type="InterPro" id="IPR036390">
    <property type="entry name" value="WH_DNA-bd_sf"/>
</dbReference>
<organism evidence="6 7">
    <name type="scientific">Tetracentron sinense</name>
    <name type="common">Spur-leaf</name>
    <dbReference type="NCBI Taxonomy" id="13715"/>
    <lineage>
        <taxon>Eukaryota</taxon>
        <taxon>Viridiplantae</taxon>
        <taxon>Streptophyta</taxon>
        <taxon>Embryophyta</taxon>
        <taxon>Tracheophyta</taxon>
        <taxon>Spermatophyta</taxon>
        <taxon>Magnoliopsida</taxon>
        <taxon>Trochodendrales</taxon>
        <taxon>Trochodendraceae</taxon>
        <taxon>Tetracentron</taxon>
    </lineage>
</organism>
<feature type="domain" description="O-methyltransferase C-terminal" evidence="4">
    <location>
        <begin position="84"/>
        <end position="154"/>
    </location>
</feature>
<feature type="domain" description="O-methyltransferase C-terminal" evidence="4">
    <location>
        <begin position="365"/>
        <end position="493"/>
    </location>
</feature>
<dbReference type="SUPFAM" id="SSF46785">
    <property type="entry name" value="Winged helix' DNA-binding domain"/>
    <property type="match status" value="2"/>
</dbReference>
<feature type="domain" description="O-methyltransferase C-terminal" evidence="4">
    <location>
        <begin position="158"/>
        <end position="228"/>
    </location>
</feature>
<evidence type="ECO:0000313" key="7">
    <source>
        <dbReference type="Proteomes" id="UP000655225"/>
    </source>
</evidence>